<dbReference type="Proteomes" id="UP000236319">
    <property type="component" value="Unassembled WGS sequence"/>
</dbReference>
<dbReference type="GeneID" id="39875718"/>
<evidence type="ECO:0000313" key="4">
    <source>
        <dbReference type="Proteomes" id="UP000236319"/>
    </source>
</evidence>
<keyword evidence="2" id="KW-0472">Membrane</keyword>
<name>A0A2H6KG23_9APIC</name>
<dbReference type="OrthoDB" id="6410656at2759"/>
<feature type="compositionally biased region" description="Gly residues" evidence="1">
    <location>
        <begin position="455"/>
        <end position="473"/>
    </location>
</feature>
<feature type="compositionally biased region" description="Polar residues" evidence="1">
    <location>
        <begin position="977"/>
        <end position="988"/>
    </location>
</feature>
<feature type="compositionally biased region" description="Low complexity" evidence="1">
    <location>
        <begin position="685"/>
        <end position="699"/>
    </location>
</feature>
<feature type="compositionally biased region" description="Low complexity" evidence="1">
    <location>
        <begin position="562"/>
        <end position="573"/>
    </location>
</feature>
<feature type="compositionally biased region" description="Low complexity" evidence="1">
    <location>
        <begin position="1006"/>
        <end position="1023"/>
    </location>
</feature>
<gene>
    <name evidence="3" type="ORF">BOVATA_034410</name>
</gene>
<feature type="transmembrane region" description="Helical" evidence="2">
    <location>
        <begin position="1561"/>
        <end position="1582"/>
    </location>
</feature>
<keyword evidence="4" id="KW-1185">Reference proteome</keyword>
<feature type="compositionally biased region" description="Polar residues" evidence="1">
    <location>
        <begin position="591"/>
        <end position="605"/>
    </location>
</feature>
<feature type="compositionally biased region" description="Gly residues" evidence="1">
    <location>
        <begin position="481"/>
        <end position="491"/>
    </location>
</feature>
<feature type="compositionally biased region" description="Gly residues" evidence="1">
    <location>
        <begin position="616"/>
        <end position="627"/>
    </location>
</feature>
<proteinExistence type="predicted"/>
<feature type="compositionally biased region" description="Low complexity" evidence="1">
    <location>
        <begin position="492"/>
        <end position="503"/>
    </location>
</feature>
<keyword evidence="2" id="KW-0812">Transmembrane</keyword>
<keyword evidence="2" id="KW-1133">Transmembrane helix</keyword>
<reference evidence="3 4" key="1">
    <citation type="journal article" date="2017" name="BMC Genomics">
        <title>Whole-genome assembly of Babesia ovata and comparative genomics between closely related pathogens.</title>
        <authorList>
            <person name="Yamagishi J."/>
            <person name="Asada M."/>
            <person name="Hakimi H."/>
            <person name="Tanaka T.Q."/>
            <person name="Sugimoto C."/>
            <person name="Kawazu S."/>
        </authorList>
    </citation>
    <scope>NUCLEOTIDE SEQUENCE [LARGE SCALE GENOMIC DNA]</scope>
    <source>
        <strain evidence="3 4">Miyake</strain>
    </source>
</reference>
<comment type="caution">
    <text evidence="3">The sequence shown here is derived from an EMBL/GenBank/DDBJ whole genome shotgun (WGS) entry which is preliminary data.</text>
</comment>
<feature type="compositionally biased region" description="Pro residues" evidence="1">
    <location>
        <begin position="526"/>
        <end position="544"/>
    </location>
</feature>
<dbReference type="EMBL" id="BDSA01000003">
    <property type="protein sequence ID" value="GBE61948.1"/>
    <property type="molecule type" value="Genomic_DNA"/>
</dbReference>
<feature type="compositionally biased region" description="Pro residues" evidence="1">
    <location>
        <begin position="404"/>
        <end position="426"/>
    </location>
</feature>
<dbReference type="VEuPathDB" id="PiroplasmaDB:BOVATA_034410"/>
<feature type="compositionally biased region" description="Polar residues" evidence="1">
    <location>
        <begin position="958"/>
        <end position="970"/>
    </location>
</feature>
<organism evidence="3 4">
    <name type="scientific">Babesia ovata</name>
    <dbReference type="NCBI Taxonomy" id="189622"/>
    <lineage>
        <taxon>Eukaryota</taxon>
        <taxon>Sar</taxon>
        <taxon>Alveolata</taxon>
        <taxon>Apicomplexa</taxon>
        <taxon>Aconoidasida</taxon>
        <taxon>Piroplasmida</taxon>
        <taxon>Babesiidae</taxon>
        <taxon>Babesia</taxon>
    </lineage>
</organism>
<accession>A0A2H6KG23</accession>
<feature type="compositionally biased region" description="Polar residues" evidence="1">
    <location>
        <begin position="747"/>
        <end position="773"/>
    </location>
</feature>
<feature type="compositionally biased region" description="Polar residues" evidence="1">
    <location>
        <begin position="883"/>
        <end position="893"/>
    </location>
</feature>
<feature type="compositionally biased region" description="Gly residues" evidence="1">
    <location>
        <begin position="785"/>
        <end position="796"/>
    </location>
</feature>
<feature type="compositionally biased region" description="Polar residues" evidence="1">
    <location>
        <begin position="703"/>
        <end position="726"/>
    </location>
</feature>
<evidence type="ECO:0000313" key="3">
    <source>
        <dbReference type="EMBL" id="GBE61948.1"/>
    </source>
</evidence>
<evidence type="ECO:0000256" key="2">
    <source>
        <dbReference type="SAM" id="Phobius"/>
    </source>
</evidence>
<dbReference type="RefSeq" id="XP_028868191.1">
    <property type="nucleotide sequence ID" value="XM_029012358.1"/>
</dbReference>
<feature type="compositionally biased region" description="Polar residues" evidence="1">
    <location>
        <begin position="504"/>
        <end position="520"/>
    </location>
</feature>
<protein>
    <submittedName>
        <fullName evidence="3">Ribosome-binding protein 1</fullName>
    </submittedName>
</protein>
<evidence type="ECO:0000256" key="1">
    <source>
        <dbReference type="SAM" id="MobiDB-lite"/>
    </source>
</evidence>
<feature type="region of interest" description="Disordered" evidence="1">
    <location>
        <begin position="399"/>
        <end position="1026"/>
    </location>
</feature>
<feature type="compositionally biased region" description="Polar residues" evidence="1">
    <location>
        <begin position="806"/>
        <end position="823"/>
    </location>
</feature>
<sequence>MTAKIKLNTLKQCLEFLEWLNNKKQSSMKTKVVTQLSNRLSGKYKNVDQPQIANALSAFLGHVSYFYGRLCYKAEAGSYKGGNEQQITDALLECIPKFLAVMYFLRYNVDANFAALGGGKWKGDRPGEGRILGRDLQAYLTDRSGSRYGVIPGGFGSHGELKRGRGSSGYRQGSDMATDLTAICEKHDAQYFRDVFVTSVLGEHGTDIPNIANALRLAQDFCGIFGDETKEREFRDYVQSKGNCIEWEELVRHCKSLQSQFSKLYTGQRFSFTGYGRKYEELNKERFAKKTANWLRSNLEKVRKNLEHIKPFVSEHEGHAHEFARLHKHHTMLQEYYAELGPHFTKNLFPYGFTFYGEKEHIKTNAPFEDFRADWDSVIYELKRDGSGLAELKRILDGKGCRAPLPPPKPRPRPAPAPRPPRPVPQPGRARTPGRTSGPRLLGDWSSSESQASGARGGNTGARGPNNRGGGSGAHSRRGGQNKGSGPGPRGAPGANGARASRSPGSSVSIKPQPLQSQNDSRPHSQQPPPPAPSAHRVPSPPAKIHPTSEPLVSPAPTHAHSSASRSSSSSSSVTDAGGQERSPQAAASGHIQQSSQDSALNRGSNPGIPGQHSDLGGGAGAGGVPSTGGHSKDTVSKAAEPVASPSIDLSQAQSAPRDVQSAGHNSDPGRPGYSLPQAGSSHNGAPGPVDTPVGPVPDSDSKVSSGINPVVSSNVSDTQTSRVQSPDSLPSVVPPPGGGHGLDGQAPSSDLTQQHPQGSQQHLTSGATTTAAVSRAGTGDDEANGGGGMAAGGTDGDSLVDNHSGKSSNASQPSMQHPTPTHSDQDPPSDIPGPPGDVGLALQSPQLIAHGHTGDTGDHSLTSIPQPPGPDSLSDSDHAVTRAQQLVGTQDNGPLGQLGPALSVPPSPPSAPPLTTAADLSTPQNSLHGPVGAQGVHGQRAMQPVDPISKDDIDSTEPLNKQVSSSPTVSHDPPGKSTSGAPASTSGKAAISQPDDIHGAVLTQSSSVSISGSPSSGDLPSPNIDDPCHSLEIYVPMRIVTEPVFDYDVGEEPPVETSILPDRVGPSIPAVSFNLLPPATKKPLPSREDPKITAAEFEDKCVPTWITQTPKYSFADVPDTELFPSEAPLAVREMLIWLVGLQNPKYHVDMEKCIKKAFGSMPDATLGDLKLSVNGSHITAKQVLDVLKLTAMFAASVLSTIEPAWKGNVALFATLKSKDSDQSKDADCCALLCQLRDYAYACYHQLQFLRSQCSRNKSQGGWQDCQYGSNVSSPNSPLQAFLTDAPDSIFKTHPFDPCSICFKSRVKMGFKDEDLPASHETGKHISTILSPSCGGDDPLLTLSSYLNCLTRRTPRTTGELVSFFHNFGSALHRSPSQLSRLGSALSKPHPHCPDWDHLEADDLKVIKDARGSDASTVNHDKDQGHPKTLSTLLSCGIDNAKCPQLMMPITYRAYALYSPSFAHTYLSWTVYLADRLWESLLRLQDDLEDLQCSDDKSLHQSTKALPLLYTHGFTPPDGTLPPSLSCSEVINKLEEVVSGHPIANLMTAMDTFLYRVREPFLFTIISLWSVAFLLLFHTMLYRIDVLRIRSHLLTTRASHLIDVKALLAGSRRMLSLYKDVDYFDDDFHS</sequence>
<feature type="compositionally biased region" description="Pro residues" evidence="1">
    <location>
        <begin position="904"/>
        <end position="913"/>
    </location>
</feature>